<keyword evidence="5" id="KW-0234">DNA repair</keyword>
<gene>
    <name evidence="8" type="ORF">MPNT_10327</name>
</gene>
<dbReference type="AlphaFoldDB" id="A0A8J2BQF3"/>
<comment type="caution">
    <text evidence="8">The sequence shown here is derived from an EMBL/GenBank/DDBJ whole genome shotgun (WGS) entry which is preliminary data.</text>
</comment>
<evidence type="ECO:0000256" key="4">
    <source>
        <dbReference type="ARBA" id="ARBA00022763"/>
    </source>
</evidence>
<dbReference type="PROSITE" id="PS00374">
    <property type="entry name" value="MGMT"/>
    <property type="match status" value="1"/>
</dbReference>
<comment type="catalytic activity">
    <reaction evidence="6">
        <text>a 6-O-methyl-2'-deoxyguanosine in DNA + L-cysteinyl-[protein] = S-methyl-L-cysteinyl-[protein] + a 2'-deoxyguanosine in DNA</text>
        <dbReference type="Rhea" id="RHEA:24000"/>
        <dbReference type="Rhea" id="RHEA-COMP:10131"/>
        <dbReference type="Rhea" id="RHEA-COMP:10132"/>
        <dbReference type="Rhea" id="RHEA-COMP:11367"/>
        <dbReference type="Rhea" id="RHEA-COMP:11368"/>
        <dbReference type="ChEBI" id="CHEBI:29950"/>
        <dbReference type="ChEBI" id="CHEBI:82612"/>
        <dbReference type="ChEBI" id="CHEBI:85445"/>
        <dbReference type="ChEBI" id="CHEBI:85448"/>
        <dbReference type="EC" id="2.1.1.63"/>
    </reaction>
</comment>
<evidence type="ECO:0000259" key="7">
    <source>
        <dbReference type="Pfam" id="PF01035"/>
    </source>
</evidence>
<dbReference type="SUPFAM" id="SSF46767">
    <property type="entry name" value="Methylated DNA-protein cysteine methyltransferase, C-terminal domain"/>
    <property type="match status" value="1"/>
</dbReference>
<dbReference type="RefSeq" id="WP_407929023.1">
    <property type="nucleotide sequence ID" value="NZ_CAJNOB010000001.1"/>
</dbReference>
<evidence type="ECO:0000313" key="9">
    <source>
        <dbReference type="Proteomes" id="UP000663859"/>
    </source>
</evidence>
<dbReference type="GO" id="GO:0003908">
    <property type="term" value="F:methylated-DNA-[protein]-cysteine S-methyltransferase activity"/>
    <property type="evidence" value="ECO:0007669"/>
    <property type="project" value="UniProtKB-EC"/>
</dbReference>
<name>A0A8J2BQF3_9BACT</name>
<dbReference type="Proteomes" id="UP000663859">
    <property type="component" value="Unassembled WGS sequence"/>
</dbReference>
<dbReference type="EC" id="2.1.1.63" evidence="8"/>
<keyword evidence="3 8" id="KW-0808">Transferase</keyword>
<dbReference type="PANTHER" id="PTHR10815:SF13">
    <property type="entry name" value="METHYLATED-DNA--PROTEIN-CYSTEINE METHYLTRANSFERASE"/>
    <property type="match status" value="1"/>
</dbReference>
<dbReference type="Pfam" id="PF01035">
    <property type="entry name" value="DNA_binding_1"/>
    <property type="match status" value="1"/>
</dbReference>
<comment type="catalytic activity">
    <reaction evidence="1">
        <text>a 4-O-methyl-thymidine in DNA + L-cysteinyl-[protein] = a thymidine in DNA + S-methyl-L-cysteinyl-[protein]</text>
        <dbReference type="Rhea" id="RHEA:53428"/>
        <dbReference type="Rhea" id="RHEA-COMP:10131"/>
        <dbReference type="Rhea" id="RHEA-COMP:10132"/>
        <dbReference type="Rhea" id="RHEA-COMP:13555"/>
        <dbReference type="Rhea" id="RHEA-COMP:13556"/>
        <dbReference type="ChEBI" id="CHEBI:29950"/>
        <dbReference type="ChEBI" id="CHEBI:82612"/>
        <dbReference type="ChEBI" id="CHEBI:137386"/>
        <dbReference type="ChEBI" id="CHEBI:137387"/>
        <dbReference type="EC" id="2.1.1.63"/>
    </reaction>
</comment>
<accession>A0A8J2BQF3</accession>
<keyword evidence="9" id="KW-1185">Reference proteome</keyword>
<keyword evidence="2 8" id="KW-0489">Methyltransferase</keyword>
<feature type="domain" description="Methylated-DNA-[protein]-cysteine S-methyltransferase DNA binding" evidence="7">
    <location>
        <begin position="20"/>
        <end position="103"/>
    </location>
</feature>
<dbReference type="GO" id="GO:0032259">
    <property type="term" value="P:methylation"/>
    <property type="evidence" value="ECO:0007669"/>
    <property type="project" value="UniProtKB-KW"/>
</dbReference>
<evidence type="ECO:0000256" key="3">
    <source>
        <dbReference type="ARBA" id="ARBA00022679"/>
    </source>
</evidence>
<dbReference type="PANTHER" id="PTHR10815">
    <property type="entry name" value="METHYLATED-DNA--PROTEIN-CYSTEINE METHYLTRANSFERASE"/>
    <property type="match status" value="1"/>
</dbReference>
<evidence type="ECO:0000256" key="1">
    <source>
        <dbReference type="ARBA" id="ARBA00001286"/>
    </source>
</evidence>
<dbReference type="InterPro" id="IPR036388">
    <property type="entry name" value="WH-like_DNA-bd_sf"/>
</dbReference>
<organism evidence="8 9">
    <name type="scientific">Candidatus Methylacidithermus pantelleriae</name>
    <dbReference type="NCBI Taxonomy" id="2744239"/>
    <lineage>
        <taxon>Bacteria</taxon>
        <taxon>Pseudomonadati</taxon>
        <taxon>Verrucomicrobiota</taxon>
        <taxon>Methylacidiphilae</taxon>
        <taxon>Methylacidiphilales</taxon>
        <taxon>Methylacidiphilaceae</taxon>
        <taxon>Candidatus Methylacidithermus</taxon>
    </lineage>
</organism>
<evidence type="ECO:0000256" key="5">
    <source>
        <dbReference type="ARBA" id="ARBA00023204"/>
    </source>
</evidence>
<dbReference type="CDD" id="cd06445">
    <property type="entry name" value="ATase"/>
    <property type="match status" value="1"/>
</dbReference>
<evidence type="ECO:0000256" key="2">
    <source>
        <dbReference type="ARBA" id="ARBA00022603"/>
    </source>
</evidence>
<dbReference type="InterPro" id="IPR001497">
    <property type="entry name" value="MethylDNA_cys_MeTrfase_AS"/>
</dbReference>
<evidence type="ECO:0000256" key="6">
    <source>
        <dbReference type="ARBA" id="ARBA00049348"/>
    </source>
</evidence>
<dbReference type="InterPro" id="IPR014048">
    <property type="entry name" value="MethylDNA_cys_MeTrfase_DNA-bd"/>
</dbReference>
<proteinExistence type="predicted"/>
<dbReference type="EMBL" id="CAJNOB010000001">
    <property type="protein sequence ID" value="CAF0689707.1"/>
    <property type="molecule type" value="Genomic_DNA"/>
</dbReference>
<sequence>MKCTGDKAQCLDSFAHLTSWQKRVYSILQRIPRGHVATYGELARALGVRSPRAVGQALKANPLAPMIPCHRVVGHGGSLVGYQGSISRQALERKRKLLEKEGVRFTPEGKVDPTCFVSFDKLSTKKPGSSFRALRTMR</sequence>
<dbReference type="NCBIfam" id="TIGR00589">
    <property type="entry name" value="ogt"/>
    <property type="match status" value="1"/>
</dbReference>
<dbReference type="GO" id="GO:0006281">
    <property type="term" value="P:DNA repair"/>
    <property type="evidence" value="ECO:0007669"/>
    <property type="project" value="UniProtKB-KW"/>
</dbReference>
<keyword evidence="4" id="KW-0227">DNA damage</keyword>
<evidence type="ECO:0000313" key="8">
    <source>
        <dbReference type="EMBL" id="CAF0689707.1"/>
    </source>
</evidence>
<dbReference type="InterPro" id="IPR036217">
    <property type="entry name" value="MethylDNA_cys_MeTrfase_DNAb"/>
</dbReference>
<dbReference type="Gene3D" id="1.10.10.10">
    <property type="entry name" value="Winged helix-like DNA-binding domain superfamily/Winged helix DNA-binding domain"/>
    <property type="match status" value="1"/>
</dbReference>
<reference evidence="8" key="1">
    <citation type="submission" date="2021-02" db="EMBL/GenBank/DDBJ databases">
        <authorList>
            <person name="Cremers G."/>
            <person name="Picone N."/>
        </authorList>
    </citation>
    <scope>NUCLEOTIDE SEQUENCE</scope>
    <source>
        <strain evidence="8">PQ17</strain>
    </source>
</reference>
<protein>
    <submittedName>
        <fullName evidence="8">Putative Methylated-DNA--(Protein)-cysteine S-methyltransferase</fullName>
        <ecNumber evidence="8">2.1.1.63</ecNumber>
    </submittedName>
</protein>